<dbReference type="EMBL" id="NHYD01003440">
    <property type="protein sequence ID" value="PPQ77411.1"/>
    <property type="molecule type" value="Genomic_DNA"/>
</dbReference>
<name>A0A409WG10_PSICY</name>
<keyword evidence="1" id="KW-0175">Coiled coil</keyword>
<dbReference type="STRING" id="93625.A0A409WG10"/>
<evidence type="ECO:0000313" key="3">
    <source>
        <dbReference type="Proteomes" id="UP000283269"/>
    </source>
</evidence>
<dbReference type="AlphaFoldDB" id="A0A409WG10"/>
<feature type="coiled-coil region" evidence="1">
    <location>
        <begin position="21"/>
        <end position="48"/>
    </location>
</feature>
<evidence type="ECO:0000256" key="1">
    <source>
        <dbReference type="SAM" id="Coils"/>
    </source>
</evidence>
<dbReference type="OrthoDB" id="548474at2759"/>
<proteinExistence type="predicted"/>
<organism evidence="2 3">
    <name type="scientific">Psilocybe cyanescens</name>
    <dbReference type="NCBI Taxonomy" id="93625"/>
    <lineage>
        <taxon>Eukaryota</taxon>
        <taxon>Fungi</taxon>
        <taxon>Dikarya</taxon>
        <taxon>Basidiomycota</taxon>
        <taxon>Agaricomycotina</taxon>
        <taxon>Agaricomycetes</taxon>
        <taxon>Agaricomycetidae</taxon>
        <taxon>Agaricales</taxon>
        <taxon>Agaricineae</taxon>
        <taxon>Strophariaceae</taxon>
        <taxon>Psilocybe</taxon>
    </lineage>
</organism>
<dbReference type="InParanoid" id="A0A409WG10"/>
<evidence type="ECO:0000313" key="2">
    <source>
        <dbReference type="EMBL" id="PPQ77411.1"/>
    </source>
</evidence>
<protein>
    <submittedName>
        <fullName evidence="2">Uncharacterized protein</fullName>
    </submittedName>
</protein>
<gene>
    <name evidence="2" type="ORF">CVT25_010993</name>
</gene>
<comment type="caution">
    <text evidence="2">The sequence shown here is derived from an EMBL/GenBank/DDBJ whole genome shotgun (WGS) entry which is preliminary data.</text>
</comment>
<accession>A0A409WG10</accession>
<dbReference type="Proteomes" id="UP000283269">
    <property type="component" value="Unassembled WGS sequence"/>
</dbReference>
<keyword evidence="3" id="KW-1185">Reference proteome</keyword>
<sequence>MDYTPRFYQPFTLREAIALDVSVINEEISRLQNSLQKLDETQIILKEEQHDPDIKKAYEENNQVIGSQKERIAILKMALTEKGIVAGPHYDLQPAQPASQFVNDQPLVLSGTEHARDDISNEDGVFL</sequence>
<reference evidence="2 3" key="1">
    <citation type="journal article" date="2018" name="Evol. Lett.">
        <title>Horizontal gene cluster transfer increased hallucinogenic mushroom diversity.</title>
        <authorList>
            <person name="Reynolds H.T."/>
            <person name="Vijayakumar V."/>
            <person name="Gluck-Thaler E."/>
            <person name="Korotkin H.B."/>
            <person name="Matheny P.B."/>
            <person name="Slot J.C."/>
        </authorList>
    </citation>
    <scope>NUCLEOTIDE SEQUENCE [LARGE SCALE GENOMIC DNA]</scope>
    <source>
        <strain evidence="2 3">2631</strain>
    </source>
</reference>